<feature type="compositionally biased region" description="Polar residues" evidence="1">
    <location>
        <begin position="1"/>
        <end position="10"/>
    </location>
</feature>
<feature type="compositionally biased region" description="Basic and acidic residues" evidence="1">
    <location>
        <begin position="223"/>
        <end position="240"/>
    </location>
</feature>
<evidence type="ECO:0000313" key="2">
    <source>
        <dbReference type="EMBL" id="CDI79277.1"/>
    </source>
</evidence>
<dbReference type="RefSeq" id="XP_013250589.1">
    <property type="nucleotide sequence ID" value="XM_013395135.1"/>
</dbReference>
<feature type="region of interest" description="Disordered" evidence="1">
    <location>
        <begin position="1"/>
        <end position="149"/>
    </location>
</feature>
<accession>U6GI89</accession>
<organism evidence="2 3">
    <name type="scientific">Eimeria acervulina</name>
    <name type="common">Coccidian parasite</name>
    <dbReference type="NCBI Taxonomy" id="5801"/>
    <lineage>
        <taxon>Eukaryota</taxon>
        <taxon>Sar</taxon>
        <taxon>Alveolata</taxon>
        <taxon>Apicomplexa</taxon>
        <taxon>Conoidasida</taxon>
        <taxon>Coccidia</taxon>
        <taxon>Eucoccidiorida</taxon>
        <taxon>Eimeriorina</taxon>
        <taxon>Eimeriidae</taxon>
        <taxon>Eimeria</taxon>
    </lineage>
</organism>
<name>U6GI89_EIMAC</name>
<evidence type="ECO:0000256" key="1">
    <source>
        <dbReference type="SAM" id="MobiDB-lite"/>
    </source>
</evidence>
<dbReference type="VEuPathDB" id="ToxoDB:EAH_00041670"/>
<proteinExistence type="predicted"/>
<dbReference type="GeneID" id="25272237"/>
<evidence type="ECO:0000313" key="3">
    <source>
        <dbReference type="Proteomes" id="UP000018050"/>
    </source>
</evidence>
<gene>
    <name evidence="2" type="ORF">EAH_00041670</name>
</gene>
<keyword evidence="3" id="KW-1185">Reference proteome</keyword>
<dbReference type="Proteomes" id="UP000018050">
    <property type="component" value="Unassembled WGS sequence"/>
</dbReference>
<reference evidence="2" key="1">
    <citation type="submission" date="2013-10" db="EMBL/GenBank/DDBJ databases">
        <title>Genomic analysis of the causative agents of coccidiosis in chickens.</title>
        <authorList>
            <person name="Reid A.J."/>
            <person name="Blake D."/>
            <person name="Billington K."/>
            <person name="Browne H."/>
            <person name="Dunn M."/>
            <person name="Hung S."/>
            <person name="Kawahara F."/>
            <person name="Miranda-Saavedra D."/>
            <person name="Mourier T."/>
            <person name="Nagra H."/>
            <person name="Otto T.D."/>
            <person name="Rawlings N."/>
            <person name="Sanchez A."/>
            <person name="Sanders M."/>
            <person name="Subramaniam C."/>
            <person name="Tay Y."/>
            <person name="Dear P."/>
            <person name="Doerig C."/>
            <person name="Gruber A."/>
            <person name="Parkinson J."/>
            <person name="Shirley M."/>
            <person name="Wan K.L."/>
            <person name="Berriman M."/>
            <person name="Tomley F."/>
            <person name="Pain A."/>
        </authorList>
    </citation>
    <scope>NUCLEOTIDE SEQUENCE</scope>
    <source>
        <strain evidence="2">Houghton</strain>
    </source>
</reference>
<feature type="compositionally biased region" description="Low complexity" evidence="1">
    <location>
        <begin position="76"/>
        <end position="90"/>
    </location>
</feature>
<protein>
    <submittedName>
        <fullName evidence="2">Uncharacterized protein</fullName>
    </submittedName>
</protein>
<feature type="compositionally biased region" description="Low complexity" evidence="1">
    <location>
        <begin position="30"/>
        <end position="40"/>
    </location>
</feature>
<feature type="compositionally biased region" description="Pro residues" evidence="1">
    <location>
        <begin position="253"/>
        <end position="275"/>
    </location>
</feature>
<dbReference type="OMA" id="WLEHEAE"/>
<feature type="compositionally biased region" description="Pro residues" evidence="1">
    <location>
        <begin position="126"/>
        <end position="141"/>
    </location>
</feature>
<feature type="compositionally biased region" description="Basic and acidic residues" evidence="1">
    <location>
        <begin position="276"/>
        <end position="286"/>
    </location>
</feature>
<dbReference type="AlphaFoldDB" id="U6GI89"/>
<reference evidence="2" key="2">
    <citation type="submission" date="2013-10" db="EMBL/GenBank/DDBJ databases">
        <authorList>
            <person name="Aslett M."/>
        </authorList>
    </citation>
    <scope>NUCLEOTIDE SEQUENCE</scope>
    <source>
        <strain evidence="2">Houghton</strain>
    </source>
</reference>
<sequence>MPTGSATGLTTPVPKVPESQPDDAPPSPSSPIASSTPTHPQFSSPGQDASPPPRSALTASGPAQPPATPPSRRVESSPSGTPPSVSGVYPASLPTNSKGPPPEIPPVVEEAPTTAPMPTKSATGLPTPPSEVPGGSPPSPPMSGRWNDNLLELTLTLSGTSPQAPCSEDRLEIGDLSPVLGSMPRTLPWKVLLSSADSSGVAVSEKDEQPPVPENVLDSGDDGNSKDDHLAEPPSPRREGGQQQPGDSSPSGEPFPPPGGQPTPPGEDPPPPERPPFPKREPHDKKVLKTQEEAEALIEQLKMFLTTGESVASSVGSDCTLLDKAEGLFSEGMRLSAQAQVVLPLPGIDNGILKELHSLTGRCDEVCVSLKSSSTRWQRKLRGFTGVFEYYRGKLDEGMQSAGPPGWSFMLGLEGLLKSAKEARALLKALGSLTGPFKMPPELRGIHETLEETVDDAEKHLSLAAGSCASAHLQALTACRHAAPGDPKADFSPNNPTLLAAASTYTQLKATGYRGDALRDLGNAIDDCLGLSGIL</sequence>
<dbReference type="EMBL" id="HG670996">
    <property type="protein sequence ID" value="CDI79277.1"/>
    <property type="molecule type" value="Genomic_DNA"/>
</dbReference>
<feature type="region of interest" description="Disordered" evidence="1">
    <location>
        <begin position="196"/>
        <end position="286"/>
    </location>
</feature>